<evidence type="ECO:0000313" key="18">
    <source>
        <dbReference type="Proteomes" id="UP000265703"/>
    </source>
</evidence>
<dbReference type="PANTHER" id="PTHR43016:SF13">
    <property type="entry name" value="PRESEQUENCE PROTEASE, MITOCHONDRIAL"/>
    <property type="match status" value="1"/>
</dbReference>
<keyword evidence="18" id="KW-1185">Reference proteome</keyword>
<dbReference type="GO" id="GO:0005759">
    <property type="term" value="C:mitochondrial matrix"/>
    <property type="evidence" value="ECO:0007669"/>
    <property type="project" value="UniProtKB-SubCell"/>
</dbReference>
<dbReference type="SMART" id="SM01264">
    <property type="entry name" value="M16C_associated"/>
    <property type="match status" value="1"/>
</dbReference>
<evidence type="ECO:0000259" key="16">
    <source>
        <dbReference type="SMART" id="SM01264"/>
    </source>
</evidence>
<comment type="caution">
    <text evidence="17">The sequence shown here is derived from an EMBL/GenBank/DDBJ whole genome shotgun (WGS) entry which is preliminary data.</text>
</comment>
<evidence type="ECO:0000256" key="14">
    <source>
        <dbReference type="ARBA" id="ARBA00034552"/>
    </source>
</evidence>
<evidence type="ECO:0000256" key="7">
    <source>
        <dbReference type="ARBA" id="ARBA00022670"/>
    </source>
</evidence>
<dbReference type="STRING" id="658196.A0A397SWU1"/>
<dbReference type="Pfam" id="PF22516">
    <property type="entry name" value="PreP_C"/>
    <property type="match status" value="1"/>
</dbReference>
<evidence type="ECO:0000256" key="6">
    <source>
        <dbReference type="ARBA" id="ARBA00020167"/>
    </source>
</evidence>
<dbReference type="GO" id="GO:0046872">
    <property type="term" value="F:metal ion binding"/>
    <property type="evidence" value="ECO:0007669"/>
    <property type="project" value="UniProtKB-KW"/>
</dbReference>
<dbReference type="Pfam" id="PF00675">
    <property type="entry name" value="Peptidase_M16"/>
    <property type="match status" value="1"/>
</dbReference>
<dbReference type="PANTHER" id="PTHR43016">
    <property type="entry name" value="PRESEQUENCE PROTEASE"/>
    <property type="match status" value="1"/>
</dbReference>
<keyword evidence="7" id="KW-0645">Protease</keyword>
<dbReference type="Gene3D" id="3.30.830.10">
    <property type="entry name" value="Metalloenzyme, LuxS/M16 peptidase-like"/>
    <property type="match status" value="4"/>
</dbReference>
<dbReference type="GO" id="GO:0004222">
    <property type="term" value="F:metalloendopeptidase activity"/>
    <property type="evidence" value="ECO:0007669"/>
    <property type="project" value="TreeGrafter"/>
</dbReference>
<evidence type="ECO:0000256" key="4">
    <source>
        <dbReference type="ARBA" id="ARBA00007575"/>
    </source>
</evidence>
<evidence type="ECO:0000256" key="5">
    <source>
        <dbReference type="ARBA" id="ARBA00011853"/>
    </source>
</evidence>
<keyword evidence="9" id="KW-0378">Hydrolase</keyword>
<comment type="similarity">
    <text evidence="4">Belongs to the peptidase M16 family. PreP subfamily.</text>
</comment>
<feature type="domain" description="Peptidase M16C associated" evidence="16">
    <location>
        <begin position="505"/>
        <end position="752"/>
    </location>
</feature>
<evidence type="ECO:0000256" key="3">
    <source>
        <dbReference type="ARBA" id="ARBA00004569"/>
    </source>
</evidence>
<dbReference type="OrthoDB" id="10250783at2759"/>
<evidence type="ECO:0000256" key="12">
    <source>
        <dbReference type="ARBA" id="ARBA00023049"/>
    </source>
</evidence>
<keyword evidence="12" id="KW-0482">Metalloprotease</keyword>
<dbReference type="InterPro" id="IPR011249">
    <property type="entry name" value="Metalloenz_LuxS/M16"/>
</dbReference>
<accession>A0A397SWU1</accession>
<dbReference type="EMBL" id="QKYT01000218">
    <property type="protein sequence ID" value="RIA89469.1"/>
    <property type="molecule type" value="Genomic_DNA"/>
</dbReference>
<comment type="subunit">
    <text evidence="5">Monomer and homodimer; homodimerization is induced by binding of the substrate.</text>
</comment>
<keyword evidence="8" id="KW-0479">Metal-binding</keyword>
<dbReference type="InterPro" id="IPR013578">
    <property type="entry name" value="Peptidase_M16C_assoc"/>
</dbReference>
<dbReference type="InterPro" id="IPR055130">
    <property type="entry name" value="PreP_C"/>
</dbReference>
<organism evidence="17 18">
    <name type="scientific">Glomus cerebriforme</name>
    <dbReference type="NCBI Taxonomy" id="658196"/>
    <lineage>
        <taxon>Eukaryota</taxon>
        <taxon>Fungi</taxon>
        <taxon>Fungi incertae sedis</taxon>
        <taxon>Mucoromycota</taxon>
        <taxon>Glomeromycotina</taxon>
        <taxon>Glomeromycetes</taxon>
        <taxon>Glomerales</taxon>
        <taxon>Glomeraceae</taxon>
        <taxon>Glomus</taxon>
    </lineage>
</organism>
<dbReference type="AlphaFoldDB" id="A0A397SWU1"/>
<name>A0A397SWU1_9GLOM</name>
<dbReference type="InterPro" id="IPR007863">
    <property type="entry name" value="Peptidase_M16_C"/>
</dbReference>
<evidence type="ECO:0000256" key="8">
    <source>
        <dbReference type="ARBA" id="ARBA00022723"/>
    </source>
</evidence>
<evidence type="ECO:0000256" key="2">
    <source>
        <dbReference type="ARBA" id="ARBA00004305"/>
    </source>
</evidence>
<dbReference type="FunFam" id="3.30.830.10:FF:000009">
    <property type="entry name" value="Presequence protease, mitochondrial"/>
    <property type="match status" value="1"/>
</dbReference>
<dbReference type="GO" id="GO:0016485">
    <property type="term" value="P:protein processing"/>
    <property type="evidence" value="ECO:0007669"/>
    <property type="project" value="TreeGrafter"/>
</dbReference>
<comment type="cofactor">
    <cofactor evidence="1">
        <name>Zn(2+)</name>
        <dbReference type="ChEBI" id="CHEBI:29105"/>
    </cofactor>
</comment>
<evidence type="ECO:0000256" key="9">
    <source>
        <dbReference type="ARBA" id="ARBA00022801"/>
    </source>
</evidence>
<comment type="subcellular location">
    <subcellularLocation>
        <location evidence="3">Mitochondrion intermembrane space</location>
    </subcellularLocation>
    <subcellularLocation>
        <location evidence="2">Mitochondrion matrix</location>
    </subcellularLocation>
</comment>
<keyword evidence="13" id="KW-0496">Mitochondrion</keyword>
<sequence length="1023" mass="117322">MNPLLICRNFRNYPKLRKIISPYNNKILNSIYKKSYSSIVGEEFKPNDKLHGYRVEQIKHIPELELTTTQLVHEKTGASHLHIARDDNNNVFGVGFSTPTMNSSGTPHILEHTTLCGSKKFPVRDPFFKMLNRTLANFMNAMTANDYTIYPFSTTHKLDYENLREVYMDATFHPYLRELDFKQEGWRLEHEQPDNKSTPLQFKGVVYNEMKGMMSDAGYLFYSRVQENMFPGTTYGNNSGGDPKCITDLTYQELLQFHKTYYHPSNAKFYTYGNFPLSDHLAAIDNKIRGFEKLSSDGGIKIVEPFDSPKRINLYGPFDPMRNPEKQTKMSISFLTNDITNTFETFALKIFSYLLLDGHASPMYKALIDANIGSDFSENTGYDSSTRMGYMSIGLQGMNKKYVPLAEETIRKVLEDVHQNGFDSKRIEAAIHQTELSIKHKTASFGLGIMHLISSGWFNGCNPAELLEINNNIKLLKEELNKGPFFQNLVQKYFINNPHTLISIMSPDPSYTEKLSQEEQSRLATKLSTLKSEEKDKIYMQSIELLKSQEKEEDLSVLPSLKIQDIDKQMKQFELEFSEVNKCPIQWRNTSTNEITYFRTISKIDGLKDDLRIYLPLFAQALTSLGTKSKTMAEIDDNIRLYTGGIKVSPFLSTNHSDLNQYEDGLIISAHSLDRNIDHMYDIMKQLLCETNFDNIDKLRTIIYANATNMMNSVVESGHQYASTFAGSRLIPAMSREEVYDGMTQVHFMNKLAATEDFNTITQKLKEISEHVLSKQSLRIAITCGSEIVDHNVNALDKFLNELPEKKLSKSDEQSPFRQIHEKAFFPLPFAVNFCAEAFKGVPYTHPDGAKLQILSSLMRAHYLHREIREKNGAYGGGATYNANTGLFSFFSYRDPKTLDTLKTYRDSIEWVGKRKFTQQEIDEAKLSTFKKIDEPISVSEEGMIYFTGRVTDEQMQKRREQLLAVTEDDVKEVAKIYLEKQEKENLNSITIIGEGKPEILNDKEWKIYELSTGDDEKLNESV</sequence>
<evidence type="ECO:0000256" key="10">
    <source>
        <dbReference type="ARBA" id="ARBA00022833"/>
    </source>
</evidence>
<proteinExistence type="inferred from homology"/>
<dbReference type="SUPFAM" id="SSF63411">
    <property type="entry name" value="LuxS/MPP-like metallohydrolase"/>
    <property type="match status" value="4"/>
</dbReference>
<evidence type="ECO:0000256" key="1">
    <source>
        <dbReference type="ARBA" id="ARBA00001947"/>
    </source>
</evidence>
<gene>
    <name evidence="17" type="ORF">C1645_824787</name>
</gene>
<keyword evidence="11" id="KW-0809">Transit peptide</keyword>
<dbReference type="Pfam" id="PF08367">
    <property type="entry name" value="M16C_assoc"/>
    <property type="match status" value="1"/>
</dbReference>
<reference evidence="17 18" key="1">
    <citation type="submission" date="2018-06" db="EMBL/GenBank/DDBJ databases">
        <title>Comparative genomics reveals the genomic features of Rhizophagus irregularis, R. cerebriforme, R. diaphanum and Gigaspora rosea, and their symbiotic lifestyle signature.</title>
        <authorList>
            <person name="Morin E."/>
            <person name="San Clemente H."/>
            <person name="Chen E.C.H."/>
            <person name="De La Providencia I."/>
            <person name="Hainaut M."/>
            <person name="Kuo A."/>
            <person name="Kohler A."/>
            <person name="Murat C."/>
            <person name="Tang N."/>
            <person name="Roy S."/>
            <person name="Loubradou J."/>
            <person name="Henrissat B."/>
            <person name="Grigoriev I.V."/>
            <person name="Corradi N."/>
            <person name="Roux C."/>
            <person name="Martin F.M."/>
        </authorList>
    </citation>
    <scope>NUCLEOTIDE SEQUENCE [LARGE SCALE GENOMIC DNA]</scope>
    <source>
        <strain evidence="17 18">DAOM 227022</strain>
    </source>
</reference>
<dbReference type="FunFam" id="3.30.830.10:FF:000011">
    <property type="entry name" value="Presequence protease, mitochondrial"/>
    <property type="match status" value="1"/>
</dbReference>
<dbReference type="GO" id="GO:0005758">
    <property type="term" value="C:mitochondrial intermembrane space"/>
    <property type="evidence" value="ECO:0007669"/>
    <property type="project" value="UniProtKB-SubCell"/>
</dbReference>
<comment type="function">
    <text evidence="15">Degrades mitochondrial transit peptides after their cleavage in the intermembrane space or in the matrix, and presequence peptides; clearance of these peptides is required to keep the presequence processing machinery running. Preferentially cleaves the N-terminal side of paired basic amino acid residues. Also degrades other unstructured peptides. May function as an ATP-dependent peptidase as opposed to a metalloendopeptidase.</text>
</comment>
<dbReference type="FunFam" id="3.30.830.10:FF:000013">
    <property type="entry name" value="Mitochondrial presequence protease"/>
    <property type="match status" value="1"/>
</dbReference>
<keyword evidence="10" id="KW-0862">Zinc</keyword>
<evidence type="ECO:0000256" key="13">
    <source>
        <dbReference type="ARBA" id="ARBA00023128"/>
    </source>
</evidence>
<dbReference type="Proteomes" id="UP000265703">
    <property type="component" value="Unassembled WGS sequence"/>
</dbReference>
<dbReference type="Pfam" id="PF05193">
    <property type="entry name" value="Peptidase_M16_C"/>
    <property type="match status" value="1"/>
</dbReference>
<dbReference type="InterPro" id="IPR011765">
    <property type="entry name" value="Pept_M16_N"/>
</dbReference>
<protein>
    <recommendedName>
        <fullName evidence="6">Presequence protease, mitochondrial</fullName>
    </recommendedName>
    <alternativeName>
        <fullName evidence="14">Pitrilysin metalloproteinase</fullName>
    </alternativeName>
</protein>
<evidence type="ECO:0000256" key="15">
    <source>
        <dbReference type="ARBA" id="ARBA00045897"/>
    </source>
</evidence>
<evidence type="ECO:0000256" key="11">
    <source>
        <dbReference type="ARBA" id="ARBA00022946"/>
    </source>
</evidence>
<evidence type="ECO:0000313" key="17">
    <source>
        <dbReference type="EMBL" id="RIA89469.1"/>
    </source>
</evidence>